<name>A0AA37I6L9_XYLRU</name>
<organism evidence="1 2">
    <name type="scientific">Xylanibacter ruminicola</name>
    <name type="common">Prevotella ruminicola</name>
    <dbReference type="NCBI Taxonomy" id="839"/>
    <lineage>
        <taxon>Bacteria</taxon>
        <taxon>Pseudomonadati</taxon>
        <taxon>Bacteroidota</taxon>
        <taxon>Bacteroidia</taxon>
        <taxon>Bacteroidales</taxon>
        <taxon>Prevotellaceae</taxon>
        <taxon>Xylanibacter</taxon>
    </lineage>
</organism>
<evidence type="ECO:0000313" key="1">
    <source>
        <dbReference type="EMBL" id="GJG32755.1"/>
    </source>
</evidence>
<protein>
    <submittedName>
        <fullName evidence="1">Uncharacterized protein</fullName>
    </submittedName>
</protein>
<dbReference type="Proteomes" id="UP000887097">
    <property type="component" value="Unassembled WGS sequence"/>
</dbReference>
<dbReference type="GeneID" id="31499900"/>
<dbReference type="EMBL" id="BPTT01000001">
    <property type="protein sequence ID" value="GJG32755.1"/>
    <property type="molecule type" value="Genomic_DNA"/>
</dbReference>
<dbReference type="RefSeq" id="WP_041385533.1">
    <property type="nucleotide sequence ID" value="NZ_BPTT01000001.1"/>
</dbReference>
<accession>A0AA37I6L9</accession>
<gene>
    <name evidence="1" type="ORF">PRMUPPPA20_08640</name>
</gene>
<sequence>MKLEELALCTREKFEQELNKLHPSATLDMNPGEYDAAIVARARIRNSIKWARIEALLDGKLTVDQVVEQEHEEDEELDLDGIHRGILEGALEKLKEGISRYEIIDDTIESLELI</sequence>
<evidence type="ECO:0000313" key="2">
    <source>
        <dbReference type="Proteomes" id="UP000887097"/>
    </source>
</evidence>
<dbReference type="AlphaFoldDB" id="A0AA37I6L9"/>
<comment type="caution">
    <text evidence="1">The sequence shown here is derived from an EMBL/GenBank/DDBJ whole genome shotgun (WGS) entry which is preliminary data.</text>
</comment>
<proteinExistence type="predicted"/>
<reference evidence="1" key="1">
    <citation type="submission" date="2021-08" db="EMBL/GenBank/DDBJ databases">
        <title>Prevotella lacticifex sp. nov., isolated from rumen of cow.</title>
        <authorList>
            <person name="Shinkai T."/>
            <person name="Ikeyama N."/>
            <person name="Kumagai M."/>
            <person name="Ohmori H."/>
            <person name="Sakamoto M."/>
            <person name="Ohkuma M."/>
            <person name="Mitsumori M."/>
        </authorList>
    </citation>
    <scope>NUCLEOTIDE SEQUENCE</scope>
    <source>
        <strain evidence="1">JCM 8259</strain>
    </source>
</reference>